<proteinExistence type="predicted"/>
<evidence type="ECO:0000313" key="1">
    <source>
        <dbReference type="EMBL" id="KAJ4429085.1"/>
    </source>
</evidence>
<reference evidence="1 2" key="1">
    <citation type="journal article" date="2022" name="Allergy">
        <title>Genome assembly and annotation of Periplaneta americana reveal a comprehensive cockroach allergen profile.</title>
        <authorList>
            <person name="Wang L."/>
            <person name="Xiong Q."/>
            <person name="Saelim N."/>
            <person name="Wang L."/>
            <person name="Nong W."/>
            <person name="Wan A.T."/>
            <person name="Shi M."/>
            <person name="Liu X."/>
            <person name="Cao Q."/>
            <person name="Hui J.H.L."/>
            <person name="Sookrung N."/>
            <person name="Leung T.F."/>
            <person name="Tungtrongchitr A."/>
            <person name="Tsui S.K.W."/>
        </authorList>
    </citation>
    <scope>NUCLEOTIDE SEQUENCE [LARGE SCALE GENOMIC DNA]</scope>
    <source>
        <strain evidence="1">PWHHKU_190912</strain>
    </source>
</reference>
<comment type="caution">
    <text evidence="1">The sequence shown here is derived from an EMBL/GenBank/DDBJ whole genome shotgun (WGS) entry which is preliminary data.</text>
</comment>
<organism evidence="1 2">
    <name type="scientific">Periplaneta americana</name>
    <name type="common">American cockroach</name>
    <name type="synonym">Blatta americana</name>
    <dbReference type="NCBI Taxonomy" id="6978"/>
    <lineage>
        <taxon>Eukaryota</taxon>
        <taxon>Metazoa</taxon>
        <taxon>Ecdysozoa</taxon>
        <taxon>Arthropoda</taxon>
        <taxon>Hexapoda</taxon>
        <taxon>Insecta</taxon>
        <taxon>Pterygota</taxon>
        <taxon>Neoptera</taxon>
        <taxon>Polyneoptera</taxon>
        <taxon>Dictyoptera</taxon>
        <taxon>Blattodea</taxon>
        <taxon>Blattoidea</taxon>
        <taxon>Blattidae</taxon>
        <taxon>Blattinae</taxon>
        <taxon>Periplaneta</taxon>
    </lineage>
</organism>
<gene>
    <name evidence="1" type="ORF">ANN_26086</name>
</gene>
<dbReference type="EMBL" id="JAJSOF020000036">
    <property type="protein sequence ID" value="KAJ4429085.1"/>
    <property type="molecule type" value="Genomic_DNA"/>
</dbReference>
<dbReference type="Proteomes" id="UP001148838">
    <property type="component" value="Unassembled WGS sequence"/>
</dbReference>
<keyword evidence="2" id="KW-1185">Reference proteome</keyword>
<sequence length="157" mass="18574">MIAIIHQNKCEMISSAYPGKFTVRMVQPQYCFQFKDWWPKYYKKCCNSLETSGPETPRDTRQFFTITNSWSFSMIGAGRTLWYYKRKGTIIASQFISGFQQTFLLGLRGSTVMLPIQNAYPNGKVEIKEEKIEDIKKTMRYINDENKEWYEEIIGWN</sequence>
<evidence type="ECO:0000313" key="2">
    <source>
        <dbReference type="Proteomes" id="UP001148838"/>
    </source>
</evidence>
<name>A0ABQ8S5C1_PERAM</name>
<protein>
    <submittedName>
        <fullName evidence="1">Uncharacterized protein</fullName>
    </submittedName>
</protein>
<accession>A0ABQ8S5C1</accession>